<organism evidence="1">
    <name type="scientific">Sesamum angustifolium</name>
    <dbReference type="NCBI Taxonomy" id="2727405"/>
    <lineage>
        <taxon>Eukaryota</taxon>
        <taxon>Viridiplantae</taxon>
        <taxon>Streptophyta</taxon>
        <taxon>Embryophyta</taxon>
        <taxon>Tracheophyta</taxon>
        <taxon>Spermatophyta</taxon>
        <taxon>Magnoliopsida</taxon>
        <taxon>eudicotyledons</taxon>
        <taxon>Gunneridae</taxon>
        <taxon>Pentapetalae</taxon>
        <taxon>asterids</taxon>
        <taxon>lamiids</taxon>
        <taxon>Lamiales</taxon>
        <taxon>Pedaliaceae</taxon>
        <taxon>Sesamum</taxon>
    </lineage>
</organism>
<gene>
    <name evidence="1" type="ORF">Sangu_0427100</name>
</gene>
<reference evidence="1" key="2">
    <citation type="journal article" date="2024" name="Plant">
        <title>Genomic evolution and insights into agronomic trait innovations of Sesamum species.</title>
        <authorList>
            <person name="Miao H."/>
            <person name="Wang L."/>
            <person name="Qu L."/>
            <person name="Liu H."/>
            <person name="Sun Y."/>
            <person name="Le M."/>
            <person name="Wang Q."/>
            <person name="Wei S."/>
            <person name="Zheng Y."/>
            <person name="Lin W."/>
            <person name="Duan Y."/>
            <person name="Cao H."/>
            <person name="Xiong S."/>
            <person name="Wang X."/>
            <person name="Wei L."/>
            <person name="Li C."/>
            <person name="Ma Q."/>
            <person name="Ju M."/>
            <person name="Zhao R."/>
            <person name="Li G."/>
            <person name="Mu C."/>
            <person name="Tian Q."/>
            <person name="Mei H."/>
            <person name="Zhang T."/>
            <person name="Gao T."/>
            <person name="Zhang H."/>
        </authorList>
    </citation>
    <scope>NUCLEOTIDE SEQUENCE</scope>
    <source>
        <strain evidence="1">G01</strain>
    </source>
</reference>
<name>A0AAW2QT29_9LAMI</name>
<evidence type="ECO:0000313" key="1">
    <source>
        <dbReference type="EMBL" id="KAL0371090.1"/>
    </source>
</evidence>
<sequence length="105" mass="11455">MGKLMLDVAVQEPRQGVAAIRHAESFEEMGALVLACAAVFGVGVEIEGIVAGLSHFPVANDFLPEMRIHRVQQVFPVIFALDFSPDFPQGPGIFRAELLISFLNF</sequence>
<comment type="caution">
    <text evidence="1">The sequence shown here is derived from an EMBL/GenBank/DDBJ whole genome shotgun (WGS) entry which is preliminary data.</text>
</comment>
<protein>
    <submittedName>
        <fullName evidence="1">Uncharacterized protein</fullName>
    </submittedName>
</protein>
<dbReference type="EMBL" id="JACGWK010000002">
    <property type="protein sequence ID" value="KAL0371090.1"/>
    <property type="molecule type" value="Genomic_DNA"/>
</dbReference>
<accession>A0AAW2QT29</accession>
<proteinExistence type="predicted"/>
<reference evidence="1" key="1">
    <citation type="submission" date="2020-06" db="EMBL/GenBank/DDBJ databases">
        <authorList>
            <person name="Li T."/>
            <person name="Hu X."/>
            <person name="Zhang T."/>
            <person name="Song X."/>
            <person name="Zhang H."/>
            <person name="Dai N."/>
            <person name="Sheng W."/>
            <person name="Hou X."/>
            <person name="Wei L."/>
        </authorList>
    </citation>
    <scope>NUCLEOTIDE SEQUENCE</scope>
    <source>
        <strain evidence="1">G01</strain>
        <tissue evidence="1">Leaf</tissue>
    </source>
</reference>
<dbReference type="AlphaFoldDB" id="A0AAW2QT29"/>